<protein>
    <submittedName>
        <fullName evidence="1">Uu.00g112480.m01.CDS01</fullName>
    </submittedName>
</protein>
<gene>
    <name evidence="1" type="ORF">KHLLAP_LOCUS4322</name>
</gene>
<dbReference type="EMBL" id="CAUWAG010000006">
    <property type="protein sequence ID" value="CAJ2503854.1"/>
    <property type="molecule type" value="Genomic_DNA"/>
</dbReference>
<reference evidence="1" key="1">
    <citation type="submission" date="2023-10" db="EMBL/GenBank/DDBJ databases">
        <authorList>
            <person name="Hackl T."/>
        </authorList>
    </citation>
    <scope>NUCLEOTIDE SEQUENCE</scope>
</reference>
<keyword evidence="2" id="KW-1185">Reference proteome</keyword>
<accession>A0AAI8YGG0</accession>
<proteinExistence type="predicted"/>
<evidence type="ECO:0000313" key="1">
    <source>
        <dbReference type="EMBL" id="CAJ2503854.1"/>
    </source>
</evidence>
<dbReference type="Proteomes" id="UP001295740">
    <property type="component" value="Unassembled WGS sequence"/>
</dbReference>
<organism evidence="1 2">
    <name type="scientific">Anthostomella pinea</name>
    <dbReference type="NCBI Taxonomy" id="933095"/>
    <lineage>
        <taxon>Eukaryota</taxon>
        <taxon>Fungi</taxon>
        <taxon>Dikarya</taxon>
        <taxon>Ascomycota</taxon>
        <taxon>Pezizomycotina</taxon>
        <taxon>Sordariomycetes</taxon>
        <taxon>Xylariomycetidae</taxon>
        <taxon>Xylariales</taxon>
        <taxon>Xylariaceae</taxon>
        <taxon>Anthostomella</taxon>
    </lineage>
</organism>
<dbReference type="AlphaFoldDB" id="A0AAI8YGG0"/>
<sequence length="142" mass="16036">MAEAIGVFASGVAVVRLTAGIATAALKLKRLWDEVKDVPENIQSLLEQIDILRLAAEDTQHGLDQFAPVCSAETIVRYCQKAEHSISELVDTMSSHINSSKSFKRGFGKIRFWMRKDLLQAHERNLRNAFELLMLVNQQHMK</sequence>
<name>A0AAI8YGG0_9PEZI</name>
<evidence type="ECO:0000313" key="2">
    <source>
        <dbReference type="Proteomes" id="UP001295740"/>
    </source>
</evidence>
<comment type="caution">
    <text evidence="1">The sequence shown here is derived from an EMBL/GenBank/DDBJ whole genome shotgun (WGS) entry which is preliminary data.</text>
</comment>